<dbReference type="InterPro" id="IPR016181">
    <property type="entry name" value="Acyl_CoA_acyltransferase"/>
</dbReference>
<feature type="domain" description="N-acetyltransferase ESCO acetyl-transferase" evidence="12">
    <location>
        <begin position="290"/>
        <end position="319"/>
    </location>
</feature>
<evidence type="ECO:0000256" key="9">
    <source>
        <dbReference type="ARBA" id="ARBA00023315"/>
    </source>
</evidence>
<feature type="region of interest" description="Disordered" evidence="10">
    <location>
        <begin position="1"/>
        <end position="53"/>
    </location>
</feature>
<feature type="domain" description="N-acetyltransferase ESCO zinc-finger" evidence="11">
    <location>
        <begin position="90"/>
        <end position="127"/>
    </location>
</feature>
<keyword evidence="6" id="KW-0862">Zinc</keyword>
<organism evidence="13 14">
    <name type="scientific">Recurvomyces mirabilis</name>
    <dbReference type="NCBI Taxonomy" id="574656"/>
    <lineage>
        <taxon>Eukaryota</taxon>
        <taxon>Fungi</taxon>
        <taxon>Dikarya</taxon>
        <taxon>Ascomycota</taxon>
        <taxon>Pezizomycotina</taxon>
        <taxon>Dothideomycetes</taxon>
        <taxon>Dothideomycetidae</taxon>
        <taxon>Mycosphaerellales</taxon>
        <taxon>Teratosphaeriaceae</taxon>
        <taxon>Recurvomyces</taxon>
    </lineage>
</organism>
<comment type="similarity">
    <text evidence="2">Belongs to the acetyltransferase family. ECO subfamily.</text>
</comment>
<keyword evidence="7" id="KW-0539">Nucleus</keyword>
<evidence type="ECO:0000259" key="12">
    <source>
        <dbReference type="Pfam" id="PF13880"/>
    </source>
</evidence>
<evidence type="ECO:0000256" key="10">
    <source>
        <dbReference type="SAM" id="MobiDB-lite"/>
    </source>
</evidence>
<protein>
    <recommendedName>
        <fullName evidence="15">ECO1</fullName>
    </recommendedName>
</protein>
<reference evidence="13" key="1">
    <citation type="submission" date="2023-07" db="EMBL/GenBank/DDBJ databases">
        <title>Black Yeasts Isolated from many extreme environments.</title>
        <authorList>
            <person name="Coleine C."/>
            <person name="Stajich J.E."/>
            <person name="Selbmann L."/>
        </authorList>
    </citation>
    <scope>NUCLEOTIDE SEQUENCE</scope>
    <source>
        <strain evidence="13">CCFEE 5485</strain>
    </source>
</reference>
<keyword evidence="9" id="KW-0012">Acyltransferase</keyword>
<keyword evidence="14" id="KW-1185">Reference proteome</keyword>
<dbReference type="Proteomes" id="UP001274830">
    <property type="component" value="Unassembled WGS sequence"/>
</dbReference>
<evidence type="ECO:0000256" key="3">
    <source>
        <dbReference type="ARBA" id="ARBA00022679"/>
    </source>
</evidence>
<evidence type="ECO:0000256" key="4">
    <source>
        <dbReference type="ARBA" id="ARBA00022723"/>
    </source>
</evidence>
<feature type="compositionally biased region" description="Polar residues" evidence="10">
    <location>
        <begin position="41"/>
        <end position="50"/>
    </location>
</feature>
<evidence type="ECO:0000256" key="6">
    <source>
        <dbReference type="ARBA" id="ARBA00022833"/>
    </source>
</evidence>
<evidence type="ECO:0000256" key="1">
    <source>
        <dbReference type="ARBA" id="ARBA00004123"/>
    </source>
</evidence>
<keyword evidence="5" id="KW-0863">Zinc-finger</keyword>
<evidence type="ECO:0000313" key="14">
    <source>
        <dbReference type="Proteomes" id="UP001274830"/>
    </source>
</evidence>
<dbReference type="GO" id="GO:0000785">
    <property type="term" value="C:chromatin"/>
    <property type="evidence" value="ECO:0007669"/>
    <property type="project" value="TreeGrafter"/>
</dbReference>
<accession>A0AAE1C452</accession>
<sequence>MTSSDDSVPPSTPSHDNGIFSDEPAQISSPPSSPPGFPWEQQKNNTTTPTRPAISAFSVLGKRKALADIDDNMRPTKKVAQTAESKPLSQMQISLGQKVQQKCKLCGMEYVRSSAEDRKLHDKHHKQSTEGYDVGKDFVQKAPVGTIFDGVAKEDRIFTVYCYDTAPRKRRAQAVLQIAQRDLGAVPISEEDVWGYKNEDGHVGRTSEPRYRAYMYIRKTKCIGLMLIERIKEARRVVERDAARREAKKGACPGNGSALSTLQARRQAAEKAELEAAKHPIELSRTSDGAKIGIARIWTSPTHRGQGIAVALLDTAVKHHDERVDKKVVVQVVDRQGEVVAKQNDTAVCLTDATCEPLEKLRGKEDVAFSQPTAAGARLARKWFGKLYGWHVYID</sequence>
<comment type="caution">
    <text evidence="13">The sequence shown here is derived from an EMBL/GenBank/DDBJ whole genome shotgun (WGS) entry which is preliminary data.</text>
</comment>
<evidence type="ECO:0000256" key="5">
    <source>
        <dbReference type="ARBA" id="ARBA00022771"/>
    </source>
</evidence>
<proteinExistence type="inferred from homology"/>
<dbReference type="PANTHER" id="PTHR45884:SF2">
    <property type="entry name" value="N-ACETYLTRANSFERASE ECO"/>
    <property type="match status" value="1"/>
</dbReference>
<evidence type="ECO:0000256" key="8">
    <source>
        <dbReference type="ARBA" id="ARBA00023306"/>
    </source>
</evidence>
<dbReference type="GO" id="GO:0008270">
    <property type="term" value="F:zinc ion binding"/>
    <property type="evidence" value="ECO:0007669"/>
    <property type="project" value="UniProtKB-KW"/>
</dbReference>
<dbReference type="InterPro" id="IPR028005">
    <property type="entry name" value="AcTrfase_ESCO_Znf_dom"/>
</dbReference>
<keyword evidence="8" id="KW-0131">Cell cycle</keyword>
<comment type="subcellular location">
    <subcellularLocation>
        <location evidence="1">Nucleus</location>
    </subcellularLocation>
</comment>
<dbReference type="GO" id="GO:0061733">
    <property type="term" value="F:protein-lysine-acetyltransferase activity"/>
    <property type="evidence" value="ECO:0007669"/>
    <property type="project" value="TreeGrafter"/>
</dbReference>
<evidence type="ECO:0008006" key="15">
    <source>
        <dbReference type="Google" id="ProtNLM"/>
    </source>
</evidence>
<evidence type="ECO:0000259" key="11">
    <source>
        <dbReference type="Pfam" id="PF13878"/>
    </source>
</evidence>
<evidence type="ECO:0000256" key="7">
    <source>
        <dbReference type="ARBA" id="ARBA00023242"/>
    </source>
</evidence>
<dbReference type="Pfam" id="PF13880">
    <property type="entry name" value="Acetyltransf_13"/>
    <property type="match status" value="2"/>
</dbReference>
<feature type="domain" description="N-acetyltransferase ESCO acetyl-transferase" evidence="12">
    <location>
        <begin position="364"/>
        <end position="393"/>
    </location>
</feature>
<dbReference type="CDD" id="cd04301">
    <property type="entry name" value="NAT_SF"/>
    <property type="match status" value="1"/>
</dbReference>
<dbReference type="EMBL" id="JAUTXT010000007">
    <property type="protein sequence ID" value="KAK3677392.1"/>
    <property type="molecule type" value="Genomic_DNA"/>
</dbReference>
<gene>
    <name evidence="13" type="ORF">LTR78_002930</name>
</gene>
<keyword evidence="4" id="KW-0479">Metal-binding</keyword>
<keyword evidence="3" id="KW-0808">Transferase</keyword>
<name>A0AAE1C452_9PEZI</name>
<dbReference type="AlphaFoldDB" id="A0AAE1C452"/>
<dbReference type="SUPFAM" id="SSF55729">
    <property type="entry name" value="Acyl-CoA N-acyltransferases (Nat)"/>
    <property type="match status" value="1"/>
</dbReference>
<dbReference type="Gene3D" id="3.40.630.30">
    <property type="match status" value="1"/>
</dbReference>
<evidence type="ECO:0000256" key="2">
    <source>
        <dbReference type="ARBA" id="ARBA00005816"/>
    </source>
</evidence>
<evidence type="ECO:0000313" key="13">
    <source>
        <dbReference type="EMBL" id="KAK3677392.1"/>
    </source>
</evidence>
<dbReference type="InterPro" id="IPR028009">
    <property type="entry name" value="ESCO_Acetyltransf_dom"/>
</dbReference>
<dbReference type="GO" id="GO:0007064">
    <property type="term" value="P:mitotic sister chromatid cohesion"/>
    <property type="evidence" value="ECO:0007669"/>
    <property type="project" value="TreeGrafter"/>
</dbReference>
<feature type="region of interest" description="Disordered" evidence="10">
    <location>
        <begin position="68"/>
        <end position="88"/>
    </location>
</feature>
<dbReference type="Pfam" id="PF13878">
    <property type="entry name" value="zf-C2H2_3"/>
    <property type="match status" value="1"/>
</dbReference>
<dbReference type="GO" id="GO:0005634">
    <property type="term" value="C:nucleus"/>
    <property type="evidence" value="ECO:0007669"/>
    <property type="project" value="UniProtKB-SubCell"/>
</dbReference>
<dbReference type="PANTHER" id="PTHR45884">
    <property type="entry name" value="N-ACETYLTRANSFERASE ECO"/>
    <property type="match status" value="1"/>
</dbReference>